<evidence type="ECO:0000256" key="2">
    <source>
        <dbReference type="ARBA" id="ARBA00022448"/>
    </source>
</evidence>
<feature type="region of interest" description="Disordered" evidence="7">
    <location>
        <begin position="27"/>
        <end position="48"/>
    </location>
</feature>
<keyword evidence="2 6" id="KW-0813">Transport</keyword>
<dbReference type="Pfam" id="PF13416">
    <property type="entry name" value="SBP_bac_8"/>
    <property type="match status" value="1"/>
</dbReference>
<dbReference type="InterPro" id="IPR006060">
    <property type="entry name" value="Maltose/Cyclodextrin-bd"/>
</dbReference>
<dbReference type="PROSITE" id="PS01037">
    <property type="entry name" value="SBP_BACTERIAL_1"/>
    <property type="match status" value="1"/>
</dbReference>
<accession>A0ABX8FI59</accession>
<name>A0ABX8FI59_9BACI</name>
<keyword evidence="4 6" id="KW-0732">Signal</keyword>
<evidence type="ECO:0000256" key="1">
    <source>
        <dbReference type="ARBA" id="ARBA00008520"/>
    </source>
</evidence>
<evidence type="ECO:0000313" key="8">
    <source>
        <dbReference type="EMBL" id="QVY63660.1"/>
    </source>
</evidence>
<evidence type="ECO:0000313" key="9">
    <source>
        <dbReference type="Proteomes" id="UP000679247"/>
    </source>
</evidence>
<evidence type="ECO:0000256" key="5">
    <source>
        <dbReference type="ARBA" id="ARBA00030303"/>
    </source>
</evidence>
<dbReference type="InterPro" id="IPR006061">
    <property type="entry name" value="SBP_1_CS"/>
</dbReference>
<reference evidence="8 9" key="1">
    <citation type="submission" date="2021-03" db="EMBL/GenBank/DDBJ databases">
        <title>The first data on the complete genome of the tetrodotoxin-producing bacterium.</title>
        <authorList>
            <person name="Melnikova D.I."/>
            <person name="Nijland R."/>
            <person name="Magarlamov T.Y."/>
        </authorList>
    </citation>
    <scope>NUCLEOTIDE SEQUENCE [LARGE SCALE GENOMIC DNA]</scope>
    <source>
        <strain evidence="8 9">1839</strain>
    </source>
</reference>
<dbReference type="Gene3D" id="3.40.190.10">
    <property type="entry name" value="Periplasmic binding protein-like II"/>
    <property type="match status" value="2"/>
</dbReference>
<evidence type="ECO:0000256" key="4">
    <source>
        <dbReference type="ARBA" id="ARBA00022729"/>
    </source>
</evidence>
<keyword evidence="3 6" id="KW-0762">Sugar transport</keyword>
<evidence type="ECO:0000256" key="3">
    <source>
        <dbReference type="ARBA" id="ARBA00022597"/>
    </source>
</evidence>
<keyword evidence="6" id="KW-1003">Cell membrane</keyword>
<dbReference type="SUPFAM" id="SSF53850">
    <property type="entry name" value="Periplasmic binding protein-like II"/>
    <property type="match status" value="1"/>
</dbReference>
<comment type="similarity">
    <text evidence="1 6">Belongs to the bacterial solute-binding protein 1 family.</text>
</comment>
<dbReference type="PRINTS" id="PR00181">
    <property type="entry name" value="MALTOSEBP"/>
</dbReference>
<feature type="chain" id="PRO_5044983905" description="Maltodextrin-binding protein" evidence="6">
    <location>
        <begin position="24"/>
        <end position="422"/>
    </location>
</feature>
<evidence type="ECO:0000256" key="7">
    <source>
        <dbReference type="SAM" id="MobiDB-lite"/>
    </source>
</evidence>
<sequence>MEVKKRFLALISILLILFLAACGPDRTNTSEDQEEDQNENNTEADNPESLLIWAPVDQAPDIEEIVAGYTEETGINVEVLPFAMDEQEEAMSLDGPSGNGPDLFFQPGIGSLSVKGLVQPMTVDQEVLDTYSEGSVEALSYEGEIYGLPAVVESLALYYNKDLVQEAPETMADIENIAANLTDAANDEFGFLYPATDFYFSFPFMAGYGAEIFGKDGDVFNVDELGLASESAVKGGELIQGWFESGYIPTGITMDVVGGLFNDGKVGAIINGPWALAEHKEALGDKLGTAPIPKLENGEHPVTFLGTKGWMLSAYSEYPDAATDLAIYLTNEASLKTYFDSTGEMPANSAILSSEEFQNDPLLNGFATQLENANPFPPVPALSAVWDPMADALTFITQEEDVKGSLESAEEQINQDIQLNYK</sequence>
<keyword evidence="6" id="KW-0472">Membrane</keyword>
<dbReference type="EMBL" id="CP071709">
    <property type="protein sequence ID" value="QVY63660.1"/>
    <property type="molecule type" value="Genomic_DNA"/>
</dbReference>
<dbReference type="InterPro" id="IPR006059">
    <property type="entry name" value="SBP"/>
</dbReference>
<dbReference type="PANTHER" id="PTHR30061:SF50">
    <property type="entry name" value="MALTOSE_MALTODEXTRIN-BINDING PERIPLASMIC PROTEIN"/>
    <property type="match status" value="1"/>
</dbReference>
<evidence type="ECO:0000256" key="6">
    <source>
        <dbReference type="RuleBase" id="RU365005"/>
    </source>
</evidence>
<keyword evidence="6" id="KW-0449">Lipoprotein</keyword>
<dbReference type="PANTHER" id="PTHR30061">
    <property type="entry name" value="MALTOSE-BINDING PERIPLASMIC PROTEIN"/>
    <property type="match status" value="1"/>
</dbReference>
<dbReference type="Proteomes" id="UP000679247">
    <property type="component" value="Chromosome"/>
</dbReference>
<feature type="signal peptide" evidence="6">
    <location>
        <begin position="1"/>
        <end position="23"/>
    </location>
</feature>
<keyword evidence="9" id="KW-1185">Reference proteome</keyword>
<comment type="subcellular location">
    <subcellularLocation>
        <location evidence="6">Cell membrane</location>
        <topology evidence="6">Lipid-anchor</topology>
    </subcellularLocation>
</comment>
<dbReference type="PROSITE" id="PS51257">
    <property type="entry name" value="PROKAR_LIPOPROTEIN"/>
    <property type="match status" value="1"/>
</dbReference>
<organism evidence="8 9">
    <name type="scientific">Cytobacillus gottheilii</name>
    <dbReference type="NCBI Taxonomy" id="859144"/>
    <lineage>
        <taxon>Bacteria</taxon>
        <taxon>Bacillati</taxon>
        <taxon>Bacillota</taxon>
        <taxon>Bacilli</taxon>
        <taxon>Bacillales</taxon>
        <taxon>Bacillaceae</taxon>
        <taxon>Cytobacillus</taxon>
    </lineage>
</organism>
<protein>
    <recommendedName>
        <fullName evidence="5 6">Maltodextrin-binding protein</fullName>
    </recommendedName>
</protein>
<gene>
    <name evidence="8" type="ORF">J1899_05780</name>
</gene>
<proteinExistence type="inferred from homology"/>